<evidence type="ECO:0008006" key="4">
    <source>
        <dbReference type="Google" id="ProtNLM"/>
    </source>
</evidence>
<reference evidence="2" key="1">
    <citation type="journal article" date="2016" name="Front. Microbiol.">
        <title>Genome Sequence of the Piezophilic, Mesophilic Sulfate-Reducing Bacterium Desulfovibrio indicus J2T.</title>
        <authorList>
            <person name="Cao J."/>
            <person name="Maignien L."/>
            <person name="Shao Z."/>
            <person name="Alain K."/>
            <person name="Jebbar M."/>
        </authorList>
    </citation>
    <scope>NUCLEOTIDE SEQUENCE</scope>
    <source>
        <strain evidence="2">DSM 21893</strain>
    </source>
</reference>
<keyword evidence="1" id="KW-0732">Signal</keyword>
<organism evidence="2 3">
    <name type="scientific">Methylobacterium bullatum</name>
    <dbReference type="NCBI Taxonomy" id="570505"/>
    <lineage>
        <taxon>Bacteria</taxon>
        <taxon>Pseudomonadati</taxon>
        <taxon>Pseudomonadota</taxon>
        <taxon>Alphaproteobacteria</taxon>
        <taxon>Hyphomicrobiales</taxon>
        <taxon>Methylobacteriaceae</taxon>
        <taxon>Methylobacterium</taxon>
    </lineage>
</organism>
<accession>A0AAV4Z4S2</accession>
<gene>
    <name evidence="2" type="ORF">OICFNHDK_1388</name>
</gene>
<protein>
    <recommendedName>
        <fullName evidence="4">Outer membrane protein beta-barrel domain-containing protein</fullName>
    </recommendedName>
</protein>
<reference evidence="2" key="2">
    <citation type="submission" date="2021-08" db="EMBL/GenBank/DDBJ databases">
        <authorList>
            <person name="Tani A."/>
            <person name="Ola A."/>
            <person name="Ogura Y."/>
            <person name="Katsura K."/>
            <person name="Hayashi T."/>
        </authorList>
    </citation>
    <scope>NUCLEOTIDE SEQUENCE</scope>
    <source>
        <strain evidence="2">DSM 21893</strain>
    </source>
</reference>
<evidence type="ECO:0000313" key="3">
    <source>
        <dbReference type="Proteomes" id="UP001055307"/>
    </source>
</evidence>
<sequence length="122" mass="13427">MRRLYTSLLAFGTLAGVALSPAIATDLSVPKAMPVEAKAADPLIGFSFGSRYQTDYNFRGVSQSNLQGSYQTFFEAQFLNNFAYAGFATYQTRLPTRPDMEFDLIAGIRPTFGKFAFDLGVL</sequence>
<proteinExistence type="predicted"/>
<feature type="chain" id="PRO_5043427959" description="Outer membrane protein beta-barrel domain-containing protein" evidence="1">
    <location>
        <begin position="25"/>
        <end position="122"/>
    </location>
</feature>
<dbReference type="AlphaFoldDB" id="A0AAV4Z4S2"/>
<dbReference type="RefSeq" id="WP_238253820.1">
    <property type="nucleotide sequence ID" value="NZ_BPQF01000007.1"/>
</dbReference>
<comment type="caution">
    <text evidence="2">The sequence shown here is derived from an EMBL/GenBank/DDBJ whole genome shotgun (WGS) entry which is preliminary data.</text>
</comment>
<dbReference type="EMBL" id="BPQF01000007">
    <property type="protein sequence ID" value="GJD38936.1"/>
    <property type="molecule type" value="Genomic_DNA"/>
</dbReference>
<name>A0AAV4Z4S2_9HYPH</name>
<feature type="signal peptide" evidence="1">
    <location>
        <begin position="1"/>
        <end position="24"/>
    </location>
</feature>
<keyword evidence="3" id="KW-1185">Reference proteome</keyword>
<evidence type="ECO:0000313" key="2">
    <source>
        <dbReference type="EMBL" id="GJD38936.1"/>
    </source>
</evidence>
<evidence type="ECO:0000256" key="1">
    <source>
        <dbReference type="SAM" id="SignalP"/>
    </source>
</evidence>
<dbReference type="Proteomes" id="UP001055307">
    <property type="component" value="Unassembled WGS sequence"/>
</dbReference>